<keyword evidence="2" id="KW-1185">Reference proteome</keyword>
<evidence type="ECO:0000313" key="2">
    <source>
        <dbReference type="Proteomes" id="UP000828390"/>
    </source>
</evidence>
<gene>
    <name evidence="1" type="ORF">DPMN_010856</name>
</gene>
<evidence type="ECO:0000313" key="1">
    <source>
        <dbReference type="EMBL" id="KAH3886843.1"/>
    </source>
</evidence>
<protein>
    <submittedName>
        <fullName evidence="1">Uncharacterized protein</fullName>
    </submittedName>
</protein>
<accession>A0A9D4S1D9</accession>
<proteinExistence type="predicted"/>
<name>A0A9D4S1D9_DREPO</name>
<organism evidence="1 2">
    <name type="scientific">Dreissena polymorpha</name>
    <name type="common">Zebra mussel</name>
    <name type="synonym">Mytilus polymorpha</name>
    <dbReference type="NCBI Taxonomy" id="45954"/>
    <lineage>
        <taxon>Eukaryota</taxon>
        <taxon>Metazoa</taxon>
        <taxon>Spiralia</taxon>
        <taxon>Lophotrochozoa</taxon>
        <taxon>Mollusca</taxon>
        <taxon>Bivalvia</taxon>
        <taxon>Autobranchia</taxon>
        <taxon>Heteroconchia</taxon>
        <taxon>Euheterodonta</taxon>
        <taxon>Imparidentia</taxon>
        <taxon>Neoheterodontei</taxon>
        <taxon>Myida</taxon>
        <taxon>Dreissenoidea</taxon>
        <taxon>Dreissenidae</taxon>
        <taxon>Dreissena</taxon>
    </lineage>
</organism>
<reference evidence="1" key="2">
    <citation type="submission" date="2020-11" db="EMBL/GenBank/DDBJ databases">
        <authorList>
            <person name="McCartney M.A."/>
            <person name="Auch B."/>
            <person name="Kono T."/>
            <person name="Mallez S."/>
            <person name="Becker A."/>
            <person name="Gohl D.M."/>
            <person name="Silverstein K.A.T."/>
            <person name="Koren S."/>
            <person name="Bechman K.B."/>
            <person name="Herman A."/>
            <person name="Abrahante J.E."/>
            <person name="Garbe J."/>
        </authorList>
    </citation>
    <scope>NUCLEOTIDE SEQUENCE</scope>
    <source>
        <strain evidence="1">Duluth1</strain>
        <tissue evidence="1">Whole animal</tissue>
    </source>
</reference>
<dbReference type="Proteomes" id="UP000828390">
    <property type="component" value="Unassembled WGS sequence"/>
</dbReference>
<reference evidence="1" key="1">
    <citation type="journal article" date="2019" name="bioRxiv">
        <title>The Genome of the Zebra Mussel, Dreissena polymorpha: A Resource for Invasive Species Research.</title>
        <authorList>
            <person name="McCartney M.A."/>
            <person name="Auch B."/>
            <person name="Kono T."/>
            <person name="Mallez S."/>
            <person name="Zhang Y."/>
            <person name="Obille A."/>
            <person name="Becker A."/>
            <person name="Abrahante J.E."/>
            <person name="Garbe J."/>
            <person name="Badalamenti J.P."/>
            <person name="Herman A."/>
            <person name="Mangelson H."/>
            <person name="Liachko I."/>
            <person name="Sullivan S."/>
            <person name="Sone E.D."/>
            <person name="Koren S."/>
            <person name="Silverstein K.A.T."/>
            <person name="Beckman K.B."/>
            <person name="Gohl D.M."/>
        </authorList>
    </citation>
    <scope>NUCLEOTIDE SEQUENCE</scope>
    <source>
        <strain evidence="1">Duluth1</strain>
        <tissue evidence="1">Whole animal</tissue>
    </source>
</reference>
<dbReference type="AlphaFoldDB" id="A0A9D4S1D9"/>
<sequence length="104" mass="12247">MTIKAESVVPDEPVRTIQANQCRQFTHKHYARYSDNETQMNNDNSEIISLIVFFQDWLETFLAKVKANVKQNNLSKADQITYDVPDDTIQTWLDGYEWKKYGVR</sequence>
<dbReference type="EMBL" id="JAIWYP010000001">
    <property type="protein sequence ID" value="KAH3886843.1"/>
    <property type="molecule type" value="Genomic_DNA"/>
</dbReference>
<comment type="caution">
    <text evidence="1">The sequence shown here is derived from an EMBL/GenBank/DDBJ whole genome shotgun (WGS) entry which is preliminary data.</text>
</comment>